<evidence type="ECO:0000256" key="1">
    <source>
        <dbReference type="ARBA" id="ARBA00010699"/>
    </source>
</evidence>
<dbReference type="InterPro" id="IPR002376">
    <property type="entry name" value="Formyl_transf_N"/>
</dbReference>
<dbReference type="CDD" id="cd08646">
    <property type="entry name" value="FMT_core_Met-tRNA-FMT_N"/>
    <property type="match status" value="1"/>
</dbReference>
<evidence type="ECO:0000256" key="5">
    <source>
        <dbReference type="HAMAP-Rule" id="MF_00182"/>
    </source>
</evidence>
<comment type="catalytic activity">
    <reaction evidence="5">
        <text>L-methionyl-tRNA(fMet) + (6R)-10-formyltetrahydrofolate = N-formyl-L-methionyl-tRNA(fMet) + (6S)-5,6,7,8-tetrahydrofolate + H(+)</text>
        <dbReference type="Rhea" id="RHEA:24380"/>
        <dbReference type="Rhea" id="RHEA-COMP:9952"/>
        <dbReference type="Rhea" id="RHEA-COMP:9953"/>
        <dbReference type="ChEBI" id="CHEBI:15378"/>
        <dbReference type="ChEBI" id="CHEBI:57453"/>
        <dbReference type="ChEBI" id="CHEBI:78530"/>
        <dbReference type="ChEBI" id="CHEBI:78844"/>
        <dbReference type="ChEBI" id="CHEBI:195366"/>
        <dbReference type="EC" id="2.1.2.9"/>
    </reaction>
</comment>
<dbReference type="FunFam" id="3.40.50.12230:FF:000001">
    <property type="entry name" value="Methionyl-tRNA formyltransferase"/>
    <property type="match status" value="1"/>
</dbReference>
<dbReference type="Gene3D" id="3.40.50.12230">
    <property type="match status" value="1"/>
</dbReference>
<accession>A0A939ENJ8</accession>
<evidence type="ECO:0000313" key="9">
    <source>
        <dbReference type="Proteomes" id="UP000664779"/>
    </source>
</evidence>
<dbReference type="PANTHER" id="PTHR11138">
    <property type="entry name" value="METHIONYL-TRNA FORMYLTRANSFERASE"/>
    <property type="match status" value="1"/>
</dbReference>
<sequence length="316" mass="33505">MDLRIIFMGTPEFSVPTLMEIVGMGYEVVACYSQPPRPAGRGMDLKKSPVHEAAESFGIPVFTPTSLKDPEEQQKFTDLDADVAVVVAYGLLLPQAVLDATREGCLNLHASLLPRWRGAAPINRAIMAGDAETGIQVMRMEAGLDTGPVCMAETMPIDANMTAGDLHDQLSGLGGDLMVRALAALSRGALMATPQAEEGVTYASKLSKSETQIDFSQSALSVHNHIRGLSPFPGAWFEMQRGTKTERVKVLRSQVADVQGAGAEPGTLLISDGNGPVVACGEGAVRCTQLQRAGKTAVSGAEFLRGLQLKNGDKLV</sequence>
<dbReference type="RefSeq" id="WP_206940543.1">
    <property type="nucleotide sequence ID" value="NZ_JAFLNF010000004.1"/>
</dbReference>
<dbReference type="AlphaFoldDB" id="A0A939ENJ8"/>
<dbReference type="SUPFAM" id="SSF50486">
    <property type="entry name" value="FMT C-terminal domain-like"/>
    <property type="match status" value="1"/>
</dbReference>
<keyword evidence="4 5" id="KW-0648">Protein biosynthesis</keyword>
<reference evidence="8" key="1">
    <citation type="submission" date="2021-03" db="EMBL/GenBank/DDBJ databases">
        <title>Roseibium sp. CAU 1637 isolated from Incheon.</title>
        <authorList>
            <person name="Kim W."/>
        </authorList>
    </citation>
    <scope>NUCLEOTIDE SEQUENCE</scope>
    <source>
        <strain evidence="8">CAU 1637</strain>
    </source>
</reference>
<dbReference type="InterPro" id="IPR044135">
    <property type="entry name" value="Met-tRNA-FMT_C"/>
</dbReference>
<dbReference type="EMBL" id="JAFLNF010000004">
    <property type="protein sequence ID" value="MBO0345702.1"/>
    <property type="molecule type" value="Genomic_DNA"/>
</dbReference>
<dbReference type="Pfam" id="PF02911">
    <property type="entry name" value="Formyl_trans_C"/>
    <property type="match status" value="1"/>
</dbReference>
<dbReference type="InterPro" id="IPR005794">
    <property type="entry name" value="Fmt"/>
</dbReference>
<gene>
    <name evidence="5" type="primary">fmt</name>
    <name evidence="8" type="ORF">J0X15_10770</name>
</gene>
<dbReference type="InterPro" id="IPR041711">
    <property type="entry name" value="Met-tRNA-FMT_N"/>
</dbReference>
<dbReference type="Pfam" id="PF00551">
    <property type="entry name" value="Formyl_trans_N"/>
    <property type="match status" value="1"/>
</dbReference>
<feature type="binding site" evidence="5">
    <location>
        <begin position="111"/>
        <end position="114"/>
    </location>
    <ligand>
        <name>(6S)-5,6,7,8-tetrahydrofolate</name>
        <dbReference type="ChEBI" id="CHEBI:57453"/>
    </ligand>
</feature>
<dbReference type="SUPFAM" id="SSF53328">
    <property type="entry name" value="Formyltransferase"/>
    <property type="match status" value="1"/>
</dbReference>
<evidence type="ECO:0000256" key="2">
    <source>
        <dbReference type="ARBA" id="ARBA00012261"/>
    </source>
</evidence>
<feature type="domain" description="Formyl transferase N-terminal" evidence="6">
    <location>
        <begin position="4"/>
        <end position="182"/>
    </location>
</feature>
<dbReference type="HAMAP" id="MF_00182">
    <property type="entry name" value="Formyl_trans"/>
    <property type="match status" value="1"/>
</dbReference>
<dbReference type="PANTHER" id="PTHR11138:SF5">
    <property type="entry name" value="METHIONYL-TRNA FORMYLTRANSFERASE, MITOCHONDRIAL"/>
    <property type="match status" value="1"/>
</dbReference>
<dbReference type="Proteomes" id="UP000664779">
    <property type="component" value="Unassembled WGS sequence"/>
</dbReference>
<protein>
    <recommendedName>
        <fullName evidence="2 5">Methionyl-tRNA formyltransferase</fullName>
        <ecNumber evidence="2 5">2.1.2.9</ecNumber>
    </recommendedName>
</protein>
<dbReference type="GO" id="GO:0004479">
    <property type="term" value="F:methionyl-tRNA formyltransferase activity"/>
    <property type="evidence" value="ECO:0007669"/>
    <property type="project" value="UniProtKB-UniRule"/>
</dbReference>
<evidence type="ECO:0000256" key="3">
    <source>
        <dbReference type="ARBA" id="ARBA00022679"/>
    </source>
</evidence>
<proteinExistence type="inferred from homology"/>
<name>A0A939ENJ8_9HYPH</name>
<evidence type="ECO:0000259" key="6">
    <source>
        <dbReference type="Pfam" id="PF00551"/>
    </source>
</evidence>
<dbReference type="InterPro" id="IPR005793">
    <property type="entry name" value="Formyl_trans_C"/>
</dbReference>
<comment type="function">
    <text evidence="5">Attaches a formyl group to the free amino group of methionyl-tRNA(fMet). The formyl group appears to play a dual role in the initiator identity of N-formylmethionyl-tRNA by promoting its recognition by IF2 and preventing the misappropriation of this tRNA by the elongation apparatus.</text>
</comment>
<dbReference type="EC" id="2.1.2.9" evidence="2 5"/>
<dbReference type="NCBIfam" id="TIGR00460">
    <property type="entry name" value="fmt"/>
    <property type="match status" value="1"/>
</dbReference>
<feature type="domain" description="Formyl transferase C-terminal" evidence="7">
    <location>
        <begin position="205"/>
        <end position="307"/>
    </location>
</feature>
<dbReference type="InterPro" id="IPR036477">
    <property type="entry name" value="Formyl_transf_N_sf"/>
</dbReference>
<keyword evidence="3 5" id="KW-0808">Transferase</keyword>
<organism evidence="8 9">
    <name type="scientific">Roseibium limicola</name>
    <dbReference type="NCBI Taxonomy" id="2816037"/>
    <lineage>
        <taxon>Bacteria</taxon>
        <taxon>Pseudomonadati</taxon>
        <taxon>Pseudomonadota</taxon>
        <taxon>Alphaproteobacteria</taxon>
        <taxon>Hyphomicrobiales</taxon>
        <taxon>Stappiaceae</taxon>
        <taxon>Roseibium</taxon>
    </lineage>
</organism>
<dbReference type="CDD" id="cd08704">
    <property type="entry name" value="Met_tRNA_FMT_C"/>
    <property type="match status" value="1"/>
</dbReference>
<dbReference type="InterPro" id="IPR011034">
    <property type="entry name" value="Formyl_transferase-like_C_sf"/>
</dbReference>
<comment type="similarity">
    <text evidence="1 5">Belongs to the Fmt family.</text>
</comment>
<evidence type="ECO:0000259" key="7">
    <source>
        <dbReference type="Pfam" id="PF02911"/>
    </source>
</evidence>
<dbReference type="GO" id="GO:0005829">
    <property type="term" value="C:cytosol"/>
    <property type="evidence" value="ECO:0007669"/>
    <property type="project" value="TreeGrafter"/>
</dbReference>
<evidence type="ECO:0000256" key="4">
    <source>
        <dbReference type="ARBA" id="ARBA00022917"/>
    </source>
</evidence>
<comment type="caution">
    <text evidence="8">The sequence shown here is derived from an EMBL/GenBank/DDBJ whole genome shotgun (WGS) entry which is preliminary data.</text>
</comment>
<keyword evidence="9" id="KW-1185">Reference proteome</keyword>
<evidence type="ECO:0000313" key="8">
    <source>
        <dbReference type="EMBL" id="MBO0345702.1"/>
    </source>
</evidence>